<dbReference type="PROSITE" id="PS00631">
    <property type="entry name" value="CYTOSOL_AP"/>
    <property type="match status" value="1"/>
</dbReference>
<dbReference type="InterPro" id="IPR011356">
    <property type="entry name" value="Leucine_aapep/pepB"/>
</dbReference>
<dbReference type="Proteomes" id="UP001597045">
    <property type="component" value="Unassembled WGS sequence"/>
</dbReference>
<dbReference type="GO" id="GO:0004177">
    <property type="term" value="F:aminopeptidase activity"/>
    <property type="evidence" value="ECO:0007669"/>
    <property type="project" value="UniProtKB-KW"/>
</dbReference>
<keyword evidence="4" id="KW-0378">Hydrolase</keyword>
<evidence type="ECO:0000256" key="2">
    <source>
        <dbReference type="ARBA" id="ARBA00022438"/>
    </source>
</evidence>
<protein>
    <recommendedName>
        <fullName evidence="7">Probable cytosol aminopeptidase</fullName>
    </recommendedName>
    <alternativeName>
        <fullName evidence="8">Leucine aminopeptidase</fullName>
    </alternativeName>
    <alternativeName>
        <fullName evidence="5">Leucyl aminopeptidase</fullName>
    </alternativeName>
</protein>
<dbReference type="EMBL" id="JBHTIS010004364">
    <property type="protein sequence ID" value="MFD1052374.1"/>
    <property type="molecule type" value="Genomic_DNA"/>
</dbReference>
<evidence type="ECO:0000256" key="8">
    <source>
        <dbReference type="ARBA" id="ARBA00050061"/>
    </source>
</evidence>
<evidence type="ECO:0000256" key="3">
    <source>
        <dbReference type="ARBA" id="ARBA00022670"/>
    </source>
</evidence>
<reference evidence="11" key="1">
    <citation type="journal article" date="2019" name="Int. J. Syst. Evol. Microbiol.">
        <title>The Global Catalogue of Microorganisms (GCM) 10K type strain sequencing project: providing services to taxonomists for standard genome sequencing and annotation.</title>
        <authorList>
            <consortium name="The Broad Institute Genomics Platform"/>
            <consortium name="The Broad Institute Genome Sequencing Center for Infectious Disease"/>
            <person name="Wu L."/>
            <person name="Ma J."/>
        </authorList>
    </citation>
    <scope>NUCLEOTIDE SEQUENCE [LARGE SCALE GENOMIC DNA]</scope>
    <source>
        <strain evidence="11">JCM 31486</strain>
    </source>
</reference>
<accession>A0ABW3MSK8</accession>
<dbReference type="PANTHER" id="PTHR11963:SF23">
    <property type="entry name" value="CYTOSOL AMINOPEPTIDASE"/>
    <property type="match status" value="1"/>
</dbReference>
<feature type="non-terminal residue" evidence="10">
    <location>
        <position position="177"/>
    </location>
</feature>
<dbReference type="Pfam" id="PF00883">
    <property type="entry name" value="Peptidase_M17"/>
    <property type="match status" value="1"/>
</dbReference>
<dbReference type="PRINTS" id="PR00481">
    <property type="entry name" value="LAMNOPPTDASE"/>
</dbReference>
<feature type="non-terminal residue" evidence="10">
    <location>
        <position position="1"/>
    </location>
</feature>
<evidence type="ECO:0000313" key="11">
    <source>
        <dbReference type="Proteomes" id="UP001597045"/>
    </source>
</evidence>
<organism evidence="10 11">
    <name type="scientific">Kibdelosporangium lantanae</name>
    <dbReference type="NCBI Taxonomy" id="1497396"/>
    <lineage>
        <taxon>Bacteria</taxon>
        <taxon>Bacillati</taxon>
        <taxon>Actinomycetota</taxon>
        <taxon>Actinomycetes</taxon>
        <taxon>Pseudonocardiales</taxon>
        <taxon>Pseudonocardiaceae</taxon>
        <taxon>Kibdelosporangium</taxon>
    </lineage>
</organism>
<evidence type="ECO:0000256" key="1">
    <source>
        <dbReference type="ARBA" id="ARBA00009528"/>
    </source>
</evidence>
<evidence type="ECO:0000256" key="5">
    <source>
        <dbReference type="ARBA" id="ARBA00033172"/>
    </source>
</evidence>
<sequence>GGYGGILGVGSGSSRLPRLIRLSYKGPKASKKVALVGKGITFDTGGISIKPAANMDEMTSDMSGAAAVIATVLLAAKLKYPLEVIATVPIAENMPSGTSYRPGDVLTIYGGKTVEVLNTDAEGRLILADAMVRASEDNPDYLIDTATLTGAQVVALGRRTAGVMGTEDFRDRVAAIG</sequence>
<evidence type="ECO:0000259" key="9">
    <source>
        <dbReference type="PROSITE" id="PS00631"/>
    </source>
</evidence>
<dbReference type="Gene3D" id="3.40.630.10">
    <property type="entry name" value="Zn peptidases"/>
    <property type="match status" value="1"/>
</dbReference>
<dbReference type="InterPro" id="IPR000819">
    <property type="entry name" value="Peptidase_M17_C"/>
</dbReference>
<proteinExistence type="inferred from homology"/>
<evidence type="ECO:0000256" key="4">
    <source>
        <dbReference type="ARBA" id="ARBA00022801"/>
    </source>
</evidence>
<dbReference type="SUPFAM" id="SSF53187">
    <property type="entry name" value="Zn-dependent exopeptidases"/>
    <property type="match status" value="1"/>
</dbReference>
<feature type="domain" description="Cytosol aminopeptidase" evidence="9">
    <location>
        <begin position="118"/>
        <end position="125"/>
    </location>
</feature>
<name>A0ABW3MSK8_9PSEU</name>
<evidence type="ECO:0000256" key="6">
    <source>
        <dbReference type="ARBA" id="ARBA00049972"/>
    </source>
</evidence>
<comment type="similarity">
    <text evidence="1">Belongs to the peptidase M17 family.</text>
</comment>
<keyword evidence="2 10" id="KW-0031">Aminopeptidase</keyword>
<comment type="caution">
    <text evidence="10">The sequence shown here is derived from an EMBL/GenBank/DDBJ whole genome shotgun (WGS) entry which is preliminary data.</text>
</comment>
<keyword evidence="11" id="KW-1185">Reference proteome</keyword>
<evidence type="ECO:0000256" key="7">
    <source>
        <dbReference type="ARBA" id="ARBA00050021"/>
    </source>
</evidence>
<evidence type="ECO:0000313" key="10">
    <source>
        <dbReference type="EMBL" id="MFD1052374.1"/>
    </source>
</evidence>
<gene>
    <name evidence="10" type="ORF">ACFQ1S_45730</name>
</gene>
<keyword evidence="3" id="KW-0645">Protease</keyword>
<comment type="function">
    <text evidence="6">Presumably involved in the processing and regular turnover of intracellular proteins. Catalyzes the removal of unsubstituted N-terminal amino acids from various peptides.</text>
</comment>
<dbReference type="PANTHER" id="PTHR11963">
    <property type="entry name" value="LEUCINE AMINOPEPTIDASE-RELATED"/>
    <property type="match status" value="1"/>
</dbReference>